<proteinExistence type="inferred from homology"/>
<evidence type="ECO:0000256" key="1">
    <source>
        <dbReference type="ARBA" id="ARBA00001966"/>
    </source>
</evidence>
<name>A0ABX4MGP9_9HYPH</name>
<dbReference type="PANTHER" id="PTHR46482">
    <property type="entry name" value="5'-ADENYLYLSULFATE REDUCTASE 3, CHLOROPLASTIC"/>
    <property type="match status" value="1"/>
</dbReference>
<dbReference type="Gene3D" id="3.40.50.620">
    <property type="entry name" value="HUPs"/>
    <property type="match status" value="1"/>
</dbReference>
<dbReference type="SUPFAM" id="SSF52402">
    <property type="entry name" value="Adenine nucleotide alpha hydrolases-like"/>
    <property type="match status" value="1"/>
</dbReference>
<keyword evidence="3" id="KW-0479">Metal-binding</keyword>
<feature type="domain" description="Phosphoadenosine phosphosulphate reductase" evidence="7">
    <location>
        <begin position="56"/>
        <end position="208"/>
    </location>
</feature>
<dbReference type="EMBL" id="NXGO01000026">
    <property type="protein sequence ID" value="PIM95856.1"/>
    <property type="molecule type" value="Genomic_DNA"/>
</dbReference>
<evidence type="ECO:0000259" key="7">
    <source>
        <dbReference type="Pfam" id="PF01507"/>
    </source>
</evidence>
<evidence type="ECO:0000313" key="8">
    <source>
        <dbReference type="EMBL" id="PIM95856.1"/>
    </source>
</evidence>
<gene>
    <name evidence="8" type="primary">cysH</name>
    <name evidence="8" type="ORF">magtdc_166</name>
</gene>
<evidence type="ECO:0000256" key="3">
    <source>
        <dbReference type="ARBA" id="ARBA00022723"/>
    </source>
</evidence>
<comment type="similarity">
    <text evidence="2">Belongs to the PAPS reductase family. CysH subfamily.</text>
</comment>
<dbReference type="InterPro" id="IPR014729">
    <property type="entry name" value="Rossmann-like_a/b/a_fold"/>
</dbReference>
<keyword evidence="5" id="KW-0408">Iron</keyword>
<evidence type="ECO:0000256" key="2">
    <source>
        <dbReference type="ARBA" id="ARBA00009732"/>
    </source>
</evidence>
<evidence type="ECO:0000256" key="5">
    <source>
        <dbReference type="ARBA" id="ARBA00023004"/>
    </source>
</evidence>
<evidence type="ECO:0000313" key="9">
    <source>
        <dbReference type="Proteomes" id="UP000230981"/>
    </source>
</evidence>
<dbReference type="PIRSF" id="PIRSF000857">
    <property type="entry name" value="PAPS_reductase"/>
    <property type="match status" value="1"/>
</dbReference>
<evidence type="ECO:0000256" key="6">
    <source>
        <dbReference type="ARBA" id="ARBA00023014"/>
    </source>
</evidence>
<dbReference type="GO" id="GO:0004604">
    <property type="term" value="F:phosphoadenylyl-sulfate reductase (thioredoxin) activity"/>
    <property type="evidence" value="ECO:0007669"/>
    <property type="project" value="UniProtKB-EC"/>
</dbReference>
<accession>A0ABX4MGP9</accession>
<sequence>MIFKPIIKTDCNKFFRKSLRKINLYSILKISKIISCKSLLNSSSIEDLFICWHLDKINNNWISFKINTNKLFCEVLDLSNKRLEVYGQRTKFILPKWSWLLRLSLSDSNIYMCVNTRHICCNTRKLISLEKKLLNKNWFTGLRVAQSELRRINKTIIWDTTYNNIKLSPILLWNINQIINCISSIQVSYNFLQNIGFRSIGCAPCTRAVDPNESSRAGRWWWESFRKLGLECGLHKI</sequence>
<comment type="cofactor">
    <cofactor evidence="1">
        <name>[4Fe-4S] cluster</name>
        <dbReference type="ChEBI" id="CHEBI:49883"/>
    </cofactor>
</comment>
<dbReference type="PANTHER" id="PTHR46482:SF9">
    <property type="entry name" value="5'-ADENYLYLSULFATE REDUCTASE 1, CHLOROPLASTIC"/>
    <property type="match status" value="1"/>
</dbReference>
<keyword evidence="6" id="KW-0411">Iron-sulfur</keyword>
<protein>
    <submittedName>
        <fullName evidence="8">Phosphoadenosine phosphosulfate reductase</fullName>
        <ecNumber evidence="8">1.8.4.8</ecNumber>
    </submittedName>
</protein>
<dbReference type="Pfam" id="PF01507">
    <property type="entry name" value="PAPS_reduct"/>
    <property type="match status" value="1"/>
</dbReference>
<keyword evidence="9" id="KW-1185">Reference proteome</keyword>
<comment type="caution">
    <text evidence="8">The sequence shown here is derived from an EMBL/GenBank/DDBJ whole genome shotgun (WGS) entry which is preliminary data.</text>
</comment>
<dbReference type="InterPro" id="IPR002500">
    <property type="entry name" value="PAPS_reduct_dom"/>
</dbReference>
<organism evidence="8 9">
    <name type="scientific">Candidatus Hodgkinia cicadicola</name>
    <dbReference type="NCBI Taxonomy" id="573658"/>
    <lineage>
        <taxon>Bacteria</taxon>
        <taxon>Pseudomonadati</taxon>
        <taxon>Pseudomonadota</taxon>
        <taxon>Alphaproteobacteria</taxon>
        <taxon>Hyphomicrobiales</taxon>
        <taxon>Candidatus Hodgkinia</taxon>
    </lineage>
</organism>
<dbReference type="EC" id="1.8.4.8" evidence="8"/>
<evidence type="ECO:0000256" key="4">
    <source>
        <dbReference type="ARBA" id="ARBA00023002"/>
    </source>
</evidence>
<reference evidence="8" key="1">
    <citation type="submission" date="2017-09" db="EMBL/GenBank/DDBJ databases">
        <authorList>
            <person name="Campbell M.A."/>
            <person name="Lukasik P."/>
            <person name="Simon C."/>
            <person name="McCutcheon J.P."/>
        </authorList>
    </citation>
    <scope>NUCLEOTIDE SEQUENCE [LARGE SCALE GENOMIC DNA]</scope>
    <source>
        <strain evidence="8">MAGTDC</strain>
    </source>
</reference>
<dbReference type="Proteomes" id="UP000230981">
    <property type="component" value="Unassembled WGS sequence"/>
</dbReference>
<dbReference type="InterPro" id="IPR004511">
    <property type="entry name" value="PAPS/APS_Rdtase"/>
</dbReference>
<keyword evidence="4 8" id="KW-0560">Oxidoreductase</keyword>